<protein>
    <recommendedName>
        <fullName evidence="4">Uncoordinated protein 79</fullName>
    </recommendedName>
</protein>
<accession>A0A8S1END9</accession>
<dbReference type="PANTHER" id="PTHR21696">
    <property type="entry name" value="PROTEIN UNC-79 HOMOLOG"/>
    <property type="match status" value="1"/>
</dbReference>
<dbReference type="OrthoDB" id="6270916at2759"/>
<name>A0A8S1END9_9PELO</name>
<proteinExistence type="predicted"/>
<dbReference type="PANTHER" id="PTHR21696:SF2">
    <property type="entry name" value="PROTEIN UNC-79 HOMOLOG"/>
    <property type="match status" value="1"/>
</dbReference>
<keyword evidence="3" id="KW-1185">Reference proteome</keyword>
<evidence type="ECO:0000313" key="3">
    <source>
        <dbReference type="Proteomes" id="UP000494206"/>
    </source>
</evidence>
<dbReference type="Pfam" id="PF14776">
    <property type="entry name" value="UNC-79"/>
    <property type="match status" value="1"/>
</dbReference>
<dbReference type="EMBL" id="CADEPM010000003">
    <property type="protein sequence ID" value="CAB3402328.1"/>
    <property type="molecule type" value="Genomic_DNA"/>
</dbReference>
<dbReference type="Proteomes" id="UP000494206">
    <property type="component" value="Unassembled WGS sequence"/>
</dbReference>
<feature type="region of interest" description="Disordered" evidence="1">
    <location>
        <begin position="724"/>
        <end position="755"/>
    </location>
</feature>
<evidence type="ECO:0008006" key="4">
    <source>
        <dbReference type="Google" id="ProtNLM"/>
    </source>
</evidence>
<dbReference type="InterPro" id="IPR016024">
    <property type="entry name" value="ARM-type_fold"/>
</dbReference>
<reference evidence="2 3" key="1">
    <citation type="submission" date="2020-04" db="EMBL/GenBank/DDBJ databases">
        <authorList>
            <person name="Laetsch R D."/>
            <person name="Stevens L."/>
            <person name="Kumar S."/>
            <person name="Blaxter L. M."/>
        </authorList>
    </citation>
    <scope>NUCLEOTIDE SEQUENCE [LARGE SCALE GENOMIC DNA]</scope>
</reference>
<comment type="caution">
    <text evidence="2">The sequence shown here is derived from an EMBL/GenBank/DDBJ whole genome shotgun (WGS) entry which is preliminary data.</text>
</comment>
<evidence type="ECO:0000256" key="1">
    <source>
        <dbReference type="SAM" id="MobiDB-lite"/>
    </source>
</evidence>
<dbReference type="InterPro" id="IPR024855">
    <property type="entry name" value="UNC79"/>
</dbReference>
<feature type="compositionally biased region" description="Low complexity" evidence="1">
    <location>
        <begin position="736"/>
        <end position="748"/>
    </location>
</feature>
<evidence type="ECO:0000313" key="2">
    <source>
        <dbReference type="EMBL" id="CAB3402328.1"/>
    </source>
</evidence>
<sequence length="2111" mass="238197">MHTQKRNDGKRKRVFGFCRFLKDFPSTQTFYCEKYSSDAARWNLYPNLNYSALFYAIVNLLDVFPLITTSPQAIGEAILDTIKALMIFLERESLEQLPILLASQLGVFPRELDKQIVHLIADCVFPFAINDETFVKSSVPGVIMLVLQQSHDPSLHTWIVEAAMNCSPNVYQDLLQVIAKGTCESRVAAANLLFHYWPFPNPQILHRKTIQYRVHAWRTVQCQSTACTDKSTSVKRCYDPVVCADVADTSPPIFLCKKCAEQVTGERKVVTQHIAQPMPASNATCQRQECQSQSRLAVVICCSHECTRGHNHVPMRLCLDCTNQIHGDDSDHLRHKGSGIVWGSNDQWPTVESIVKLLRETTTFESSEGEGKKPKWLRQLDGGTSMGKEIDKMADERRMLSRFGVWLMAALCPPNEQADPRAIGYIMQNVFQWFATTALLPNDSMGASLEQLKTDFICDWINIAMKTHNNVFISSLCGVCEEHDGRPHIERIKEGLGRLLALMPYDVISLETWSRVMPNWLESIVNDCTEDNQPELKVLLCKIFEPDLCPLPFETPDVFRFMTSRLVGDDYNEMFNALQWWHQLSRLDITIPMGMVLDNFIQCLTKLKTIQIPPLSENDLEEEEMSVHVVLVDVLVLQMRLNDVERSCASSVVERLFECIQLLISIPIRASEHQCHDPELDGFSDCSPCQQAAFVQQMVMNIVQKVCPKREVAIITTVDEEPLYEEQTNSTPTGHSSSMLSPLSNPSSKGVSPGPTTINKGFGEEFQATMCVAQAVEDSEECEFVGILPAEEMEVAMAEAVLHDGGETAQIVTSTTVQSNIKGQIINTPQTPIQKPAMSDFWVTSVGRFRFSFEQLPAQLKMIHSLLSSLDTVLEPDVEFFCMTSLKYLCLHCEALSNARREHRGFLIWTQENQMIPKLWERLRSDYIQVGELSTHLMLHAITLPCGEEMFWKMVHRDFTSPQWNVRFDAVGKAYVIAQMMKTAPVKANKVVQTSLASVFYHFVTSLNDPNPAVAQRAIIALRAMPTHTLKLMCMCFEAQFDHCIVDRPLIIHAITMIATLLPDQTTLTFDFFIQRFETLVLESQLSSQSEDTMFVQDLMHTDPMSELYQRKVSKARTAIENASTARSIVRHLKQYDGLKHQLTNLPSDPAITLSAKVARWRRRGRLSEAALSARVKILKVVTMVRVVNRWREMAADVALGAASLVSIMTSTGTSPSHNDSKLDDVSSPSSVNYGHGGYGRLREFTDEESNMCLLFNRVVDMENPERHTVYLVVSLFVTFLSNKNSTPTDEKANAKKQSLIFRHFNTLLGYSGTEKCFTIPPARLRKSAVCNAFISGLPDVLDLNLHIGNQLLPTVVQLLIHLPSPQKLASDQNVTNYSLVLLTQHTRHLWLQSLILILYKYRFDQVPISDNIVRLINIVVKTLQNQVHECSDGDHCQDVDTWEDVEENARDDSVPGLIRPESLVVTTTGIAGPSGEGMVRIMQPTIVEATIDSPESKKPEAVTKPKLNAEENIKKSVSLRCGHCNEEVESFDEETISLCLIALETFLHREPSMAAPILFKILHTVTRLIDEPMYPWHNTDMFVPANSRSVAKQMLRVSLHHLSTSAICLQLFDTKIPRAESFWSVVSLSLADFNELNPVYFIQLLMEDLDENWPTSLRLIMKNLAFYTIEIPTDIYYNHWTNLIPHMEVFFRRYHTAITANNAKMPSKSEIENVIIVMSHVLKVQNFSSIKNAVSLVETFSKWLSESLHNGEVSLESLLGVCTACNRALIRERDKQCVTRAVVTELMQAIKFKAKMHDANYITIANMILQDSGEDIEVPLLDDQFNTAASEAIRPFLFEVLDFIADLHVIAKLKKETNSDALGGDLKVKLAEAIAVEMSRSNARDCRTVIRFIPWLMSPPSVTQAAPGAFADSVTNVRVLSWLLLGALHANHSCVPVPIECSQHMADYIHFVLAGFADQSKQSVVHMSALFHAFHLCQLWTVYCERAAMYSSTTAFSHLIDFWARVTPAILQLLSHSKVLADMVNLHFLNTIQALQQVNSALLCQLYSMWAPILTAYHSQIPNQLPMKLDSCQNQPSLEAPLVTEWLKKVRYKISQVELQTSAASPYYTV</sequence>
<dbReference type="SUPFAM" id="SSF48371">
    <property type="entry name" value="ARM repeat"/>
    <property type="match status" value="1"/>
</dbReference>
<gene>
    <name evidence="2" type="ORF">CBOVIS_LOCUS4957</name>
</gene>
<feature type="compositionally biased region" description="Polar residues" evidence="1">
    <location>
        <begin position="726"/>
        <end position="735"/>
    </location>
</feature>
<organism evidence="2 3">
    <name type="scientific">Caenorhabditis bovis</name>
    <dbReference type="NCBI Taxonomy" id="2654633"/>
    <lineage>
        <taxon>Eukaryota</taxon>
        <taxon>Metazoa</taxon>
        <taxon>Ecdysozoa</taxon>
        <taxon>Nematoda</taxon>
        <taxon>Chromadorea</taxon>
        <taxon>Rhabditida</taxon>
        <taxon>Rhabditina</taxon>
        <taxon>Rhabditomorpha</taxon>
        <taxon>Rhabditoidea</taxon>
        <taxon>Rhabditidae</taxon>
        <taxon>Peloderinae</taxon>
        <taxon>Caenorhabditis</taxon>
    </lineage>
</organism>